<name>A0ABT2MYK8_9CYAN</name>
<evidence type="ECO:0000313" key="2">
    <source>
        <dbReference type="Proteomes" id="UP001525890"/>
    </source>
</evidence>
<dbReference type="Proteomes" id="UP001525890">
    <property type="component" value="Unassembled WGS sequence"/>
</dbReference>
<dbReference type="RefSeq" id="WP_368008421.1">
    <property type="nucleotide sequence ID" value="NZ_JAMXFF010000040.1"/>
</dbReference>
<reference evidence="1 2" key="1">
    <citation type="journal article" date="2022" name="Front. Microbiol.">
        <title>High genomic differentiation and limited gene flow indicate recent cryptic speciation within the genus Laspinema (cyanobacteria).</title>
        <authorList>
            <person name="Stanojkovic A."/>
            <person name="Skoupy S."/>
            <person name="Skaloud P."/>
            <person name="Dvorak P."/>
        </authorList>
    </citation>
    <scope>NUCLEOTIDE SEQUENCE [LARGE SCALE GENOMIC DNA]</scope>
    <source>
        <strain evidence="1 2">D2a</strain>
    </source>
</reference>
<accession>A0ABT2MYK8</accession>
<proteinExistence type="predicted"/>
<protein>
    <submittedName>
        <fullName evidence="1">Uncharacterized protein</fullName>
    </submittedName>
</protein>
<gene>
    <name evidence="1" type="ORF">NG799_21760</name>
</gene>
<evidence type="ECO:0000313" key="1">
    <source>
        <dbReference type="EMBL" id="MCT7968941.1"/>
    </source>
</evidence>
<sequence>MKCDFCDNLATLLCDGENCDRPICRLHARQLSFFLICRNHGGDTVDVCPDCEASKNHWQLRIGAVAER</sequence>
<keyword evidence="2" id="KW-1185">Reference proteome</keyword>
<organism evidence="1 2">
    <name type="scientific">Laspinema palackyanum D2a</name>
    <dbReference type="NCBI Taxonomy" id="2953684"/>
    <lineage>
        <taxon>Bacteria</taxon>
        <taxon>Bacillati</taxon>
        <taxon>Cyanobacteriota</taxon>
        <taxon>Cyanophyceae</taxon>
        <taxon>Oscillatoriophycideae</taxon>
        <taxon>Oscillatoriales</taxon>
        <taxon>Laspinemataceae</taxon>
        <taxon>Laspinema</taxon>
        <taxon>Laspinema palackyanum</taxon>
    </lineage>
</organism>
<comment type="caution">
    <text evidence="1">The sequence shown here is derived from an EMBL/GenBank/DDBJ whole genome shotgun (WGS) entry which is preliminary data.</text>
</comment>
<dbReference type="EMBL" id="JAMXFF010000040">
    <property type="protein sequence ID" value="MCT7968941.1"/>
    <property type="molecule type" value="Genomic_DNA"/>
</dbReference>